<evidence type="ECO:0000256" key="12">
    <source>
        <dbReference type="ARBA" id="ARBA00023145"/>
    </source>
</evidence>
<dbReference type="PROSITE" id="PS00134">
    <property type="entry name" value="TRYPSIN_HIS"/>
    <property type="match status" value="1"/>
</dbReference>
<evidence type="ECO:0000256" key="13">
    <source>
        <dbReference type="ARBA" id="ARBA00023157"/>
    </source>
</evidence>
<evidence type="ECO:0000256" key="16">
    <source>
        <dbReference type="ARBA" id="ARBA00062984"/>
    </source>
</evidence>
<keyword evidence="10 19" id="KW-1133">Transmembrane helix</keyword>
<evidence type="ECO:0000259" key="21">
    <source>
        <dbReference type="PROSITE" id="PS50240"/>
    </source>
</evidence>
<reference evidence="22" key="1">
    <citation type="submission" date="2025-08" db="UniProtKB">
        <authorList>
            <consortium name="Ensembl"/>
        </authorList>
    </citation>
    <scope>IDENTIFICATION</scope>
</reference>
<evidence type="ECO:0000256" key="9">
    <source>
        <dbReference type="ARBA" id="ARBA00022968"/>
    </source>
</evidence>
<keyword evidence="8 17" id="KW-0720">Serine protease</keyword>
<dbReference type="InterPro" id="IPR033116">
    <property type="entry name" value="TRYPSIN_SER"/>
</dbReference>
<dbReference type="InterPro" id="IPR017329">
    <property type="entry name" value="Pept_S1A_HAT/DESC1"/>
</dbReference>
<dbReference type="PROSITE" id="PS50024">
    <property type="entry name" value="SEA"/>
    <property type="match status" value="1"/>
</dbReference>
<dbReference type="GO" id="GO:0004252">
    <property type="term" value="F:serine-type endopeptidase activity"/>
    <property type="evidence" value="ECO:0007669"/>
    <property type="project" value="UniProtKB-UniRule"/>
</dbReference>
<feature type="active site" description="Charge relay system" evidence="18">
    <location>
        <position position="276"/>
    </location>
</feature>
<keyword evidence="9" id="KW-0735">Signal-anchor</keyword>
<keyword evidence="5 17" id="KW-0645">Protease</keyword>
<dbReference type="Proteomes" id="UP000233140">
    <property type="component" value="Unassembled WGS sequence"/>
</dbReference>
<organism evidence="22 23">
    <name type="scientific">Mandrillus leucophaeus</name>
    <name type="common">Drill</name>
    <name type="synonym">Papio leucophaeus</name>
    <dbReference type="NCBI Taxonomy" id="9568"/>
    <lineage>
        <taxon>Eukaryota</taxon>
        <taxon>Metazoa</taxon>
        <taxon>Chordata</taxon>
        <taxon>Craniata</taxon>
        <taxon>Vertebrata</taxon>
        <taxon>Euteleostomi</taxon>
        <taxon>Mammalia</taxon>
        <taxon>Eutheria</taxon>
        <taxon>Euarchontoglires</taxon>
        <taxon>Primates</taxon>
        <taxon>Haplorrhini</taxon>
        <taxon>Catarrhini</taxon>
        <taxon>Cercopithecidae</taxon>
        <taxon>Cercopithecinae</taxon>
        <taxon>Mandrillus</taxon>
    </lineage>
</organism>
<dbReference type="CTD" id="28983"/>
<evidence type="ECO:0000256" key="5">
    <source>
        <dbReference type="ARBA" id="ARBA00022670"/>
    </source>
</evidence>
<evidence type="ECO:0000256" key="7">
    <source>
        <dbReference type="ARBA" id="ARBA00022801"/>
    </source>
</evidence>
<evidence type="ECO:0000256" key="18">
    <source>
        <dbReference type="PIRSR" id="PIRSR037941-1"/>
    </source>
</evidence>
<dbReference type="InterPro" id="IPR043504">
    <property type="entry name" value="Peptidase_S1_PA_chymotrypsin"/>
</dbReference>
<dbReference type="InterPro" id="IPR001314">
    <property type="entry name" value="Peptidase_S1A"/>
</dbReference>
<comment type="subcellular location">
    <subcellularLocation>
        <location evidence="1">Cell membrane</location>
        <topology evidence="1">Single-pass type II membrane protein</topology>
    </subcellularLocation>
    <subcellularLocation>
        <location evidence="2">Secreted</location>
    </subcellularLocation>
</comment>
<dbReference type="KEGG" id="mleu:105528586"/>
<comment type="subunit">
    <text evidence="16">Forms a heterodimer with SERPINA5 and SERPINE1.</text>
</comment>
<evidence type="ECO:0000256" key="14">
    <source>
        <dbReference type="ARBA" id="ARBA00023180"/>
    </source>
</evidence>
<dbReference type="SUPFAM" id="SSF50494">
    <property type="entry name" value="Trypsin-like serine proteases"/>
    <property type="match status" value="1"/>
</dbReference>
<keyword evidence="3" id="KW-1003">Cell membrane</keyword>
<dbReference type="PANTHER" id="PTHR24252">
    <property type="entry name" value="ACROSIN-RELATED"/>
    <property type="match status" value="1"/>
</dbReference>
<evidence type="ECO:0000256" key="6">
    <source>
        <dbReference type="ARBA" id="ARBA00022692"/>
    </source>
</evidence>
<keyword evidence="11 17" id="KW-0472">Membrane</keyword>
<dbReference type="Pfam" id="PF00089">
    <property type="entry name" value="Trypsin"/>
    <property type="match status" value="1"/>
</dbReference>
<dbReference type="InterPro" id="IPR001254">
    <property type="entry name" value="Trypsin_dom"/>
</dbReference>
<dbReference type="GO" id="GO:0006508">
    <property type="term" value="P:proteolysis"/>
    <property type="evidence" value="ECO:0007669"/>
    <property type="project" value="UniProtKB-KW"/>
</dbReference>
<dbReference type="RefSeq" id="XP_011820772.1">
    <property type="nucleotide sequence ID" value="XM_011965382.1"/>
</dbReference>
<feature type="transmembrane region" description="Helical" evidence="19">
    <location>
        <begin position="20"/>
        <end position="42"/>
    </location>
</feature>
<proteinExistence type="inferred from homology"/>
<evidence type="ECO:0000256" key="10">
    <source>
        <dbReference type="ARBA" id="ARBA00022989"/>
    </source>
</evidence>
<dbReference type="GO" id="GO:0005576">
    <property type="term" value="C:extracellular region"/>
    <property type="evidence" value="ECO:0007669"/>
    <property type="project" value="UniProtKB-SubCell"/>
</dbReference>
<dbReference type="FunFam" id="2.40.10.10:FF:000003">
    <property type="entry name" value="Transmembrane serine protease 3"/>
    <property type="match status" value="1"/>
</dbReference>
<dbReference type="GO" id="GO:0005886">
    <property type="term" value="C:plasma membrane"/>
    <property type="evidence" value="ECO:0007669"/>
    <property type="project" value="UniProtKB-SubCell"/>
</dbReference>
<dbReference type="CDD" id="cd00190">
    <property type="entry name" value="Tryp_SPc"/>
    <property type="match status" value="1"/>
</dbReference>
<dbReference type="SMART" id="SM00020">
    <property type="entry name" value="Tryp_SPc"/>
    <property type="match status" value="1"/>
</dbReference>
<feature type="active site" description="Charge relay system" evidence="18">
    <location>
        <position position="372"/>
    </location>
</feature>
<comment type="function">
    <text evidence="15">Serine protease which possesses both gelatinolytic and caseinolytic activities. Shows a preference for Arg in the P1 position.</text>
</comment>
<dbReference type="InterPro" id="IPR036364">
    <property type="entry name" value="SEA_dom_sf"/>
</dbReference>
<evidence type="ECO:0000256" key="11">
    <source>
        <dbReference type="ARBA" id="ARBA00023136"/>
    </source>
</evidence>
<evidence type="ECO:0000256" key="2">
    <source>
        <dbReference type="ARBA" id="ARBA00004613"/>
    </source>
</evidence>
<dbReference type="InterPro" id="IPR000082">
    <property type="entry name" value="SEA_dom"/>
</dbReference>
<dbReference type="STRING" id="9568.ENSMLEP00000040342"/>
<evidence type="ECO:0000313" key="22">
    <source>
        <dbReference type="Ensembl" id="ENSMLEP00000040342.1"/>
    </source>
</evidence>
<dbReference type="OrthoDB" id="9425590at2759"/>
<dbReference type="InterPro" id="IPR009003">
    <property type="entry name" value="Peptidase_S1_PA"/>
</dbReference>
<dbReference type="EC" id="3.4.21.-" evidence="17"/>
<keyword evidence="23" id="KW-1185">Reference proteome</keyword>
<comment type="similarity">
    <text evidence="17">Belongs to the peptidase S1 family.</text>
</comment>
<evidence type="ECO:0000256" key="15">
    <source>
        <dbReference type="ARBA" id="ARBA00053618"/>
    </source>
</evidence>
<evidence type="ECO:0000313" key="23">
    <source>
        <dbReference type="Proteomes" id="UP000233140"/>
    </source>
</evidence>
<dbReference type="Gene3D" id="2.40.10.10">
    <property type="entry name" value="Trypsin-like serine proteases"/>
    <property type="match status" value="2"/>
</dbReference>
<keyword evidence="12" id="KW-0865">Zymogen</keyword>
<gene>
    <name evidence="22" type="primary">TMPRSS11E</name>
</gene>
<dbReference type="PANTHER" id="PTHR24252:SF17">
    <property type="entry name" value="SUPPRESSOR OF TUMORIGENICITY 14 PROTEIN HOMOLOG-RELATED"/>
    <property type="match status" value="1"/>
</dbReference>
<evidence type="ECO:0000256" key="17">
    <source>
        <dbReference type="PIRNR" id="PIRNR037941"/>
    </source>
</evidence>
<dbReference type="AlphaFoldDB" id="A0A2K6AJV3"/>
<feature type="domain" description="Peptidase S1" evidence="21">
    <location>
        <begin position="191"/>
        <end position="421"/>
    </location>
</feature>
<dbReference type="Gene3D" id="3.30.70.960">
    <property type="entry name" value="SEA domain"/>
    <property type="match status" value="1"/>
</dbReference>
<evidence type="ECO:0000256" key="4">
    <source>
        <dbReference type="ARBA" id="ARBA00022525"/>
    </source>
</evidence>
<feature type="domain" description="SEA" evidence="20">
    <location>
        <begin position="48"/>
        <end position="166"/>
    </location>
</feature>
<name>A0A2K6AJV3_MANLE</name>
<keyword evidence="6 19" id="KW-0812">Transmembrane</keyword>
<keyword evidence="13" id="KW-1015">Disulfide bond</keyword>
<dbReference type="GeneID" id="105528586"/>
<dbReference type="GO" id="GO:0050890">
    <property type="term" value="P:cognition"/>
    <property type="evidence" value="ECO:0007669"/>
    <property type="project" value="Ensembl"/>
</dbReference>
<keyword evidence="4" id="KW-0964">Secreted</keyword>
<reference evidence="22" key="2">
    <citation type="submission" date="2025-09" db="UniProtKB">
        <authorList>
            <consortium name="Ensembl"/>
        </authorList>
    </citation>
    <scope>IDENTIFICATION</scope>
</reference>
<dbReference type="OMA" id="HCFRTYK"/>
<evidence type="ECO:0000256" key="8">
    <source>
        <dbReference type="ARBA" id="ARBA00022825"/>
    </source>
</evidence>
<dbReference type="PROSITE" id="PS00135">
    <property type="entry name" value="TRYPSIN_SER"/>
    <property type="match status" value="1"/>
</dbReference>
<evidence type="ECO:0000256" key="3">
    <source>
        <dbReference type="ARBA" id="ARBA00022475"/>
    </source>
</evidence>
<dbReference type="FunFam" id="3.30.70.960:FF:000008">
    <property type="entry name" value="Transmembrane protease serine"/>
    <property type="match status" value="1"/>
</dbReference>
<keyword evidence="7 17" id="KW-0378">Hydrolase</keyword>
<evidence type="ECO:0000259" key="20">
    <source>
        <dbReference type="PROSITE" id="PS50024"/>
    </source>
</evidence>
<dbReference type="SUPFAM" id="SSF82671">
    <property type="entry name" value="SEA domain"/>
    <property type="match status" value="1"/>
</dbReference>
<dbReference type="Pfam" id="PF01390">
    <property type="entry name" value="SEA"/>
    <property type="match status" value="1"/>
</dbReference>
<dbReference type="InterPro" id="IPR018114">
    <property type="entry name" value="TRYPSIN_HIS"/>
</dbReference>
<dbReference type="PROSITE" id="PS50240">
    <property type="entry name" value="TRYPSIN_DOM"/>
    <property type="match status" value="1"/>
</dbReference>
<keyword evidence="14" id="KW-0325">Glycoprotein</keyword>
<accession>A0A2K6AJV3</accession>
<dbReference type="Ensembl" id="ENSMLET00000063967.1">
    <property type="protein sequence ID" value="ENSMLEP00000040342.1"/>
    <property type="gene ID" value="ENSMLEG00000044185.1"/>
</dbReference>
<dbReference type="PRINTS" id="PR00722">
    <property type="entry name" value="CHYMOTRYPSIN"/>
</dbReference>
<evidence type="ECO:0000256" key="1">
    <source>
        <dbReference type="ARBA" id="ARBA00004401"/>
    </source>
</evidence>
<feature type="active site" description="Charge relay system" evidence="18">
    <location>
        <position position="231"/>
    </location>
</feature>
<evidence type="ECO:0000256" key="19">
    <source>
        <dbReference type="SAM" id="Phobius"/>
    </source>
</evidence>
<protein>
    <recommendedName>
        <fullName evidence="17">Transmembrane protease serine</fullName>
        <ecNumber evidence="17">3.4.21.-</ecNumber>
    </recommendedName>
</protein>
<dbReference type="PIRSF" id="PIRSF037941">
    <property type="entry name" value="TMPRSS11ABCDE"/>
    <property type="match status" value="1"/>
</dbReference>
<sequence length="422" mass="47700">MYRPDVVRARKRVCWEPWVIGLVIFISLIVLAVCIGLTVHYVRYNQRKTYNYYSTLSFTTDKLYAEFGREASNNFTEMSQRLESMVKNAFYKSPFREEFVKSQVIKFSQQKHGVLAHMLLICRFHSTEDPETINKIVQRVLHEKLQDAVGPPKVDPQSVNIKKINKTEIDNYLNHCCGTRRSKSLDQSLRIVGGTEVEEGEWPWQASLQWDGSHRCGATLINATWLVSAAHCFTTYKNPARWTASFGVTITPSKMKRGLRRIIVHEKYKYPSHDYDISLAELSSPVPYTNAVHRVCLPDASYEFHPGDVMFVTGFGALKNDGSSQNHLRQAQVTLIDTTTCNEPQAYNGAITPRMLCAGSLKGKRDACQGDSGGPLVSSDARDIWYLAGIVSWGDECAKPNKPGVYTRVTALRDWITSKTGI</sequence>
<dbReference type="GeneTree" id="ENSGT00940000161786"/>